<keyword evidence="6" id="KW-1185">Reference proteome</keyword>
<reference evidence="5" key="2">
    <citation type="journal article" date="2021" name="Sci. Rep.">
        <title>The distribution of antibiotic resistance genes in chicken gut microbiota commensals.</title>
        <authorList>
            <person name="Juricova H."/>
            <person name="Matiasovicova J."/>
            <person name="Kubasova T."/>
            <person name="Cejkova D."/>
            <person name="Rychlik I."/>
        </authorList>
    </citation>
    <scope>NUCLEOTIDE SEQUENCE</scope>
    <source>
        <strain evidence="5">An559</strain>
    </source>
</reference>
<evidence type="ECO:0000256" key="3">
    <source>
        <dbReference type="SAM" id="SignalP"/>
    </source>
</evidence>
<dbReference type="EMBL" id="JACJKY010000027">
    <property type="protein sequence ID" value="MBM6921799.1"/>
    <property type="molecule type" value="Genomic_DNA"/>
</dbReference>
<feature type="signal peptide" evidence="3">
    <location>
        <begin position="1"/>
        <end position="25"/>
    </location>
</feature>
<reference evidence="5" key="1">
    <citation type="submission" date="2020-08" db="EMBL/GenBank/DDBJ databases">
        <authorList>
            <person name="Cejkova D."/>
            <person name="Kubasova T."/>
            <person name="Jahodarova E."/>
            <person name="Rychlik I."/>
        </authorList>
    </citation>
    <scope>NUCLEOTIDE SEQUENCE</scope>
    <source>
        <strain evidence="5">An559</strain>
    </source>
</reference>
<keyword evidence="2" id="KW-0472">Membrane</keyword>
<dbReference type="PANTHER" id="PTHR30373:SF2">
    <property type="entry name" value="UPF0603 PROTEIN YGCG"/>
    <property type="match status" value="1"/>
</dbReference>
<dbReference type="Proteomes" id="UP000774750">
    <property type="component" value="Unassembled WGS sequence"/>
</dbReference>
<evidence type="ECO:0000256" key="1">
    <source>
        <dbReference type="SAM" id="MobiDB-lite"/>
    </source>
</evidence>
<protein>
    <submittedName>
        <fullName evidence="5">TPM domain-containing protein</fullName>
    </submittedName>
</protein>
<keyword evidence="3" id="KW-0732">Signal</keyword>
<dbReference type="Pfam" id="PF04536">
    <property type="entry name" value="TPM_phosphatase"/>
    <property type="match status" value="1"/>
</dbReference>
<gene>
    <name evidence="5" type="ORF">H6A12_11630</name>
</gene>
<dbReference type="InterPro" id="IPR007621">
    <property type="entry name" value="TPM_dom"/>
</dbReference>
<feature type="region of interest" description="Disordered" evidence="1">
    <location>
        <begin position="256"/>
        <end position="285"/>
    </location>
</feature>
<dbReference type="AlphaFoldDB" id="A0A938XAW6"/>
<evidence type="ECO:0000256" key="2">
    <source>
        <dbReference type="SAM" id="Phobius"/>
    </source>
</evidence>
<feature type="chain" id="PRO_5036714412" evidence="3">
    <location>
        <begin position="26"/>
        <end position="285"/>
    </location>
</feature>
<dbReference type="RefSeq" id="WP_204448085.1">
    <property type="nucleotide sequence ID" value="NZ_JACJKY010000027.1"/>
</dbReference>
<evidence type="ECO:0000259" key="4">
    <source>
        <dbReference type="Pfam" id="PF04536"/>
    </source>
</evidence>
<organism evidence="5 6">
    <name type="scientific">Merdimmobilis hominis</name>
    <dbReference type="NCBI Taxonomy" id="2897707"/>
    <lineage>
        <taxon>Bacteria</taxon>
        <taxon>Bacillati</taxon>
        <taxon>Bacillota</taxon>
        <taxon>Clostridia</taxon>
        <taxon>Eubacteriales</taxon>
        <taxon>Oscillospiraceae</taxon>
        <taxon>Merdimmobilis</taxon>
    </lineage>
</organism>
<keyword evidence="2" id="KW-1133">Transmembrane helix</keyword>
<feature type="compositionally biased region" description="Low complexity" evidence="1">
    <location>
        <begin position="260"/>
        <end position="276"/>
    </location>
</feature>
<comment type="caution">
    <text evidence="5">The sequence shown here is derived from an EMBL/GenBank/DDBJ whole genome shotgun (WGS) entry which is preliminary data.</text>
</comment>
<accession>A0A938XAW6</accession>
<evidence type="ECO:0000313" key="5">
    <source>
        <dbReference type="EMBL" id="MBM6921799.1"/>
    </source>
</evidence>
<dbReference type="Gene3D" id="3.10.310.50">
    <property type="match status" value="1"/>
</dbReference>
<evidence type="ECO:0000313" key="6">
    <source>
        <dbReference type="Proteomes" id="UP000774750"/>
    </source>
</evidence>
<keyword evidence="2" id="KW-0812">Transmembrane</keyword>
<name>A0A938XAW6_9FIRM</name>
<proteinExistence type="predicted"/>
<feature type="domain" description="TPM" evidence="4">
    <location>
        <begin position="51"/>
        <end position="170"/>
    </location>
</feature>
<sequence length="285" mass="30966">MMKKRWIAFCLVLACCLFAGVPVPAAESSALDEEITQVQEMTGNDTYRRLMDEADLLTEAEEQQLLSALDEISERQGMDVVVVTAYSLGGKSAQDFADDYFDYNGYGQGSSRSGVLLLHSPQYRDWWISTRGAGITAFTDAGIDYIGKQITPLLADGENADAYMMFAQQCDRFITQAKTSQPFDVGTLPRAPLPLWSILVCIGIGCVIAALIVGGMRQQLRSVRLQPAANDYVRPGSMQVTQHNDIFLYRHVSRRAKPQGSSSSGGSSTHRSSSGATHGGGGGKY</sequence>
<dbReference type="PANTHER" id="PTHR30373">
    <property type="entry name" value="UPF0603 PROTEIN YGCG"/>
    <property type="match status" value="1"/>
</dbReference>
<feature type="transmembrane region" description="Helical" evidence="2">
    <location>
        <begin position="193"/>
        <end position="214"/>
    </location>
</feature>